<gene>
    <name evidence="2" type="ORF">LARSCL_LOCUS18833</name>
</gene>
<keyword evidence="1" id="KW-0472">Membrane</keyword>
<comment type="caution">
    <text evidence="2">The sequence shown here is derived from an EMBL/GenBank/DDBJ whole genome shotgun (WGS) entry which is preliminary data.</text>
</comment>
<dbReference type="AlphaFoldDB" id="A0AAV2BG63"/>
<reference evidence="2 3" key="1">
    <citation type="submission" date="2024-04" db="EMBL/GenBank/DDBJ databases">
        <authorList>
            <person name="Rising A."/>
            <person name="Reimegard J."/>
            <person name="Sonavane S."/>
            <person name="Akerstrom W."/>
            <person name="Nylinder S."/>
            <person name="Hedman E."/>
            <person name="Kallberg Y."/>
        </authorList>
    </citation>
    <scope>NUCLEOTIDE SEQUENCE [LARGE SCALE GENOMIC DNA]</scope>
</reference>
<feature type="transmembrane region" description="Helical" evidence="1">
    <location>
        <begin position="53"/>
        <end position="73"/>
    </location>
</feature>
<keyword evidence="1" id="KW-1133">Transmembrane helix</keyword>
<keyword evidence="3" id="KW-1185">Reference proteome</keyword>
<keyword evidence="1" id="KW-0812">Transmembrane</keyword>
<evidence type="ECO:0000256" key="1">
    <source>
        <dbReference type="SAM" id="Phobius"/>
    </source>
</evidence>
<sequence length="148" mass="15377">MRGWEVCGGLVSGFSFSGMILEHAPFSKVDVDSGFGLSVGTVPTYPVANLPQVSFVCIAVALCAALATAGPVFPYRVPVAGLRSYYYGGVPAAPVVAAPYAPAPVPAAPAVVPDYYGYSAAAALSYPGAYAGYYGYPYAPYGYPYYKK</sequence>
<organism evidence="2 3">
    <name type="scientific">Larinioides sclopetarius</name>
    <dbReference type="NCBI Taxonomy" id="280406"/>
    <lineage>
        <taxon>Eukaryota</taxon>
        <taxon>Metazoa</taxon>
        <taxon>Ecdysozoa</taxon>
        <taxon>Arthropoda</taxon>
        <taxon>Chelicerata</taxon>
        <taxon>Arachnida</taxon>
        <taxon>Araneae</taxon>
        <taxon>Araneomorphae</taxon>
        <taxon>Entelegynae</taxon>
        <taxon>Araneoidea</taxon>
        <taxon>Araneidae</taxon>
        <taxon>Larinioides</taxon>
    </lineage>
</organism>
<evidence type="ECO:0000313" key="2">
    <source>
        <dbReference type="EMBL" id="CAL1294629.1"/>
    </source>
</evidence>
<accession>A0AAV2BG63</accession>
<dbReference type="EMBL" id="CAXIEN010000350">
    <property type="protein sequence ID" value="CAL1294629.1"/>
    <property type="molecule type" value="Genomic_DNA"/>
</dbReference>
<dbReference type="Proteomes" id="UP001497382">
    <property type="component" value="Unassembled WGS sequence"/>
</dbReference>
<protein>
    <submittedName>
        <fullName evidence="2">Uncharacterized protein</fullName>
    </submittedName>
</protein>
<proteinExistence type="predicted"/>
<name>A0AAV2BG63_9ARAC</name>
<evidence type="ECO:0000313" key="3">
    <source>
        <dbReference type="Proteomes" id="UP001497382"/>
    </source>
</evidence>